<dbReference type="AlphaFoldDB" id="A0A0D1I6K4"/>
<dbReference type="InterPro" id="IPR038454">
    <property type="entry name" value="DnaA_N_sf"/>
</dbReference>
<organism evidence="2 3">
    <name type="scientific">Bacillus subtilis</name>
    <dbReference type="NCBI Taxonomy" id="1423"/>
    <lineage>
        <taxon>Bacteria</taxon>
        <taxon>Bacillati</taxon>
        <taxon>Bacillota</taxon>
        <taxon>Bacilli</taxon>
        <taxon>Bacillales</taxon>
        <taxon>Bacillaceae</taxon>
        <taxon>Bacillus</taxon>
    </lineage>
</organism>
<gene>
    <name evidence="2" type="ORF">SC09_contig8orf00035</name>
</gene>
<sequence>MTSENDRIENKKFYGVNERIEKKEYTNINEYPEHFTDRAKRWEALIQLGICDYGLAIWEVLAYLDIHWNSEYQFDVYYERDYEPKVRADFEKLAASRMTKGEGNVITDQAAENQKNQKTSTDAMTRLELSKQKVNLTYHEFMANQLSKPAYKTWVKDSILVKKDELSYVVFAPNDAFQYDWLETRYDTLIRECISNNFVNNSDSITLSYQLIE</sequence>
<dbReference type="EMBL" id="JXBC01000014">
    <property type="protein sequence ID" value="KIU04403.1"/>
    <property type="molecule type" value="Genomic_DNA"/>
</dbReference>
<dbReference type="InterPro" id="IPR024633">
    <property type="entry name" value="DnaA_N_dom"/>
</dbReference>
<dbReference type="Proteomes" id="UP000032247">
    <property type="component" value="Unassembled WGS sequence"/>
</dbReference>
<accession>A0A0D1I6K4</accession>
<dbReference type="PATRIC" id="fig|1423.173.peg.4844"/>
<reference evidence="2 3" key="1">
    <citation type="submission" date="2014-12" db="EMBL/GenBank/DDBJ databases">
        <title>Comparative genome analysis of Bacillus coagulans HM-08, Clostridium butyricum HM-68, Bacillus subtilis HM-66 and Bacillus licheniformis BL-09.</title>
        <authorList>
            <person name="Zhang H."/>
        </authorList>
    </citation>
    <scope>NUCLEOTIDE SEQUENCE [LARGE SCALE GENOMIC DNA]</scope>
    <source>
        <strain evidence="2 3">HM-66</strain>
    </source>
</reference>
<protein>
    <recommendedName>
        <fullName evidence="1">DnaA N-terminal domain-containing protein</fullName>
    </recommendedName>
</protein>
<comment type="caution">
    <text evidence="2">The sequence shown here is derived from an EMBL/GenBank/DDBJ whole genome shotgun (WGS) entry which is preliminary data.</text>
</comment>
<dbReference type="RefSeq" id="WP_043859010.1">
    <property type="nucleotide sequence ID" value="NZ_JASOSJ010000010.1"/>
</dbReference>
<evidence type="ECO:0000313" key="3">
    <source>
        <dbReference type="Proteomes" id="UP000032247"/>
    </source>
</evidence>
<name>A0A0D1I6K4_BACIU</name>
<proteinExistence type="predicted"/>
<evidence type="ECO:0000259" key="1">
    <source>
        <dbReference type="Pfam" id="PF11638"/>
    </source>
</evidence>
<evidence type="ECO:0000313" key="2">
    <source>
        <dbReference type="EMBL" id="KIU04403.1"/>
    </source>
</evidence>
<dbReference type="Pfam" id="PF11638">
    <property type="entry name" value="DnaA_N"/>
    <property type="match status" value="1"/>
</dbReference>
<dbReference type="Gene3D" id="3.30.300.180">
    <property type="match status" value="1"/>
</dbReference>
<feature type="domain" description="DnaA N-terminal" evidence="1">
    <location>
        <begin position="141"/>
        <end position="195"/>
    </location>
</feature>